<dbReference type="InterPro" id="IPR038434">
    <property type="entry name" value="YARHG_sf"/>
</dbReference>
<dbReference type="Proteomes" id="UP000613208">
    <property type="component" value="Unassembled WGS sequence"/>
</dbReference>
<evidence type="ECO:0000256" key="1">
    <source>
        <dbReference type="SAM" id="MobiDB-lite"/>
    </source>
</evidence>
<dbReference type="EMBL" id="BLYI01000043">
    <property type="protein sequence ID" value="GFO85492.1"/>
    <property type="molecule type" value="Genomic_DNA"/>
</dbReference>
<name>A0A916VE07_9FIRM</name>
<gene>
    <name evidence="2" type="ORF">ANBU17_18390</name>
</gene>
<sequence>MNHKEKRVIMLLNAAIAIAAAALALNLFWSLKDESSGLADRMAAVEETEKSEKTETKSDSASDQKGTGETSTENDSRVKTQEEIKELMESRSSKLFPDINQRYLENEEAKMLKTYEQAQYAIDELYALNGRTFVENHSVIKKYFTKQSDGKYYKTWYDGGTSATIDREDFNRYGQKNLDLLVSRREELSK</sequence>
<organism evidence="2 3">
    <name type="scientific">Anaerostipes butyraticus</name>
    <dbReference type="NCBI Taxonomy" id="645466"/>
    <lineage>
        <taxon>Bacteria</taxon>
        <taxon>Bacillati</taxon>
        <taxon>Bacillota</taxon>
        <taxon>Clostridia</taxon>
        <taxon>Lachnospirales</taxon>
        <taxon>Lachnospiraceae</taxon>
        <taxon>Anaerostipes</taxon>
    </lineage>
</organism>
<dbReference type="Gene3D" id="1.20.58.1690">
    <property type="match status" value="1"/>
</dbReference>
<evidence type="ECO:0008006" key="4">
    <source>
        <dbReference type="Google" id="ProtNLM"/>
    </source>
</evidence>
<dbReference type="AlphaFoldDB" id="A0A916VE07"/>
<feature type="region of interest" description="Disordered" evidence="1">
    <location>
        <begin position="42"/>
        <end position="79"/>
    </location>
</feature>
<feature type="compositionally biased region" description="Polar residues" evidence="1">
    <location>
        <begin position="63"/>
        <end position="73"/>
    </location>
</feature>
<evidence type="ECO:0000313" key="3">
    <source>
        <dbReference type="Proteomes" id="UP000613208"/>
    </source>
</evidence>
<comment type="caution">
    <text evidence="2">The sequence shown here is derived from an EMBL/GenBank/DDBJ whole genome shotgun (WGS) entry which is preliminary data.</text>
</comment>
<dbReference type="RefSeq" id="WP_201311200.1">
    <property type="nucleotide sequence ID" value="NZ_BLYI01000043.1"/>
</dbReference>
<reference evidence="2" key="1">
    <citation type="submission" date="2020-06" db="EMBL/GenBank/DDBJ databases">
        <title>Characterization of fructooligosaccharide metabolism and fructooligosaccharide-degrading enzymes in human commensal butyrate producers.</title>
        <authorList>
            <person name="Tanno H."/>
            <person name="Fujii T."/>
            <person name="Hirano K."/>
            <person name="Maeno S."/>
            <person name="Tonozuka T."/>
            <person name="Sakamoto M."/>
            <person name="Ohkuma M."/>
            <person name="Tochio T."/>
            <person name="Endo A."/>
        </authorList>
    </citation>
    <scope>NUCLEOTIDE SEQUENCE</scope>
    <source>
        <strain evidence="2">JCM 17466</strain>
    </source>
</reference>
<proteinExistence type="predicted"/>
<keyword evidence="3" id="KW-1185">Reference proteome</keyword>
<evidence type="ECO:0000313" key="2">
    <source>
        <dbReference type="EMBL" id="GFO85492.1"/>
    </source>
</evidence>
<feature type="compositionally biased region" description="Basic and acidic residues" evidence="1">
    <location>
        <begin position="43"/>
        <end position="62"/>
    </location>
</feature>
<protein>
    <recommendedName>
        <fullName evidence="4">YARHG domain-containing protein</fullName>
    </recommendedName>
</protein>
<accession>A0A916VE07</accession>